<dbReference type="AlphaFoldDB" id="A0A3S1ANK7"/>
<dbReference type="CDD" id="cd01908">
    <property type="entry name" value="YafJ"/>
    <property type="match status" value="1"/>
</dbReference>
<proteinExistence type="predicted"/>
<comment type="caution">
    <text evidence="3">The sequence shown here is derived from an EMBL/GenBank/DDBJ whole genome shotgun (WGS) entry which is preliminary data.</text>
</comment>
<evidence type="ECO:0000259" key="2">
    <source>
        <dbReference type="PROSITE" id="PS51278"/>
    </source>
</evidence>
<organism evidence="3 4">
    <name type="scientific">Dulcicalothrix desertica PCC 7102</name>
    <dbReference type="NCBI Taxonomy" id="232991"/>
    <lineage>
        <taxon>Bacteria</taxon>
        <taxon>Bacillati</taxon>
        <taxon>Cyanobacteriota</taxon>
        <taxon>Cyanophyceae</taxon>
        <taxon>Nostocales</taxon>
        <taxon>Calotrichaceae</taxon>
        <taxon>Dulcicalothrix</taxon>
    </lineage>
</organism>
<evidence type="ECO:0000313" key="3">
    <source>
        <dbReference type="EMBL" id="RUT05198.1"/>
    </source>
</evidence>
<dbReference type="SUPFAM" id="SSF56235">
    <property type="entry name" value="N-terminal nucleophile aminohydrolases (Ntn hydrolases)"/>
    <property type="match status" value="1"/>
</dbReference>
<dbReference type="EMBL" id="RSCL01000009">
    <property type="protein sequence ID" value="RUT05198.1"/>
    <property type="molecule type" value="Genomic_DNA"/>
</dbReference>
<dbReference type="InterPro" id="IPR026869">
    <property type="entry name" value="EgtC-like"/>
</dbReference>
<evidence type="ECO:0000313" key="4">
    <source>
        <dbReference type="Proteomes" id="UP000271624"/>
    </source>
</evidence>
<keyword evidence="3" id="KW-0808">Transferase</keyword>
<keyword evidence="4" id="KW-1185">Reference proteome</keyword>
<reference evidence="3" key="2">
    <citation type="journal article" date="2019" name="Genome Biol. Evol.">
        <title>Day and night: Metabolic profiles and evolutionary relationships of six axenic non-marine cyanobacteria.</title>
        <authorList>
            <person name="Will S.E."/>
            <person name="Henke P."/>
            <person name="Boedeker C."/>
            <person name="Huang S."/>
            <person name="Brinkmann H."/>
            <person name="Rohde M."/>
            <person name="Jarek M."/>
            <person name="Friedl T."/>
            <person name="Seufert S."/>
            <person name="Schumacher M."/>
            <person name="Overmann J."/>
            <person name="Neumann-Schaal M."/>
            <person name="Petersen J."/>
        </authorList>
    </citation>
    <scope>NUCLEOTIDE SEQUENCE [LARGE SCALE GENOMIC DNA]</scope>
    <source>
        <strain evidence="3">PCC 7102</strain>
    </source>
</reference>
<dbReference type="PROSITE" id="PS51278">
    <property type="entry name" value="GATASE_TYPE_2"/>
    <property type="match status" value="1"/>
</dbReference>
<dbReference type="GO" id="GO:0016740">
    <property type="term" value="F:transferase activity"/>
    <property type="evidence" value="ECO:0007669"/>
    <property type="project" value="UniProtKB-KW"/>
</dbReference>
<dbReference type="Gene3D" id="3.60.20.10">
    <property type="entry name" value="Glutamine Phosphoribosylpyrophosphate, subunit 1, domain 1"/>
    <property type="match status" value="1"/>
</dbReference>
<keyword evidence="1 3" id="KW-0315">Glutamine amidotransferase</keyword>
<name>A0A3S1ANK7_9CYAN</name>
<feature type="domain" description="Glutamine amidotransferase type-2" evidence="2">
    <location>
        <begin position="1"/>
        <end position="245"/>
    </location>
</feature>
<dbReference type="PANTHER" id="PTHR42824">
    <property type="entry name" value="GLUTAMINE AMIDOTRANSFERASE"/>
    <property type="match status" value="1"/>
</dbReference>
<gene>
    <name evidence="3" type="ORF">DSM106972_040190</name>
</gene>
<sequence length="252" mass="28277">MNCNVPTDICFSFEGFCARGGKTDDHKDGWGIAFFEGKGCRIFLDAKSSVASPIAELVRSYPIHSTHVIAHIRKATQGEINLENCHPFRRELWGRYWVFAHNGDLPGFEVNSSSFYIAVGNTDSEKAFCLILETLRKAFPEGRPPIEKLYSVLEDITLNIAKKGIFNYLLSDGDYFFAHCSTKLCYIVRQAPFAGAHLIDEDITVDFNELTTPDDRVAVIATTPLTDNEVWTQIQPGQLLAFRDGNPYIISK</sequence>
<accession>A0A3S1ANK7</accession>
<dbReference type="Proteomes" id="UP000271624">
    <property type="component" value="Unassembled WGS sequence"/>
</dbReference>
<protein>
    <submittedName>
        <fullName evidence="3">Class II glutamine amidotransferase</fullName>
    </submittedName>
</protein>
<dbReference type="InterPro" id="IPR017932">
    <property type="entry name" value="GATase_2_dom"/>
</dbReference>
<reference evidence="3" key="1">
    <citation type="submission" date="2018-12" db="EMBL/GenBank/DDBJ databases">
        <authorList>
            <person name="Will S."/>
            <person name="Neumann-Schaal M."/>
            <person name="Henke P."/>
        </authorList>
    </citation>
    <scope>NUCLEOTIDE SEQUENCE</scope>
    <source>
        <strain evidence="3">PCC 7102</strain>
    </source>
</reference>
<dbReference type="InterPro" id="IPR029055">
    <property type="entry name" value="Ntn_hydrolases_N"/>
</dbReference>
<evidence type="ECO:0000256" key="1">
    <source>
        <dbReference type="ARBA" id="ARBA00022962"/>
    </source>
</evidence>
<dbReference type="PANTHER" id="PTHR42824:SF1">
    <property type="entry name" value="GLUTAMINE AMIDOTRANSFERASE YAFJ-RELATED"/>
    <property type="match status" value="1"/>
</dbReference>
<dbReference type="Pfam" id="PF13230">
    <property type="entry name" value="GATase_4"/>
    <property type="match status" value="1"/>
</dbReference>